<reference evidence="1 2" key="1">
    <citation type="submission" date="2020-08" db="EMBL/GenBank/DDBJ databases">
        <authorList>
            <person name="Criscuolo A."/>
        </authorList>
    </citation>
    <scope>NUCLEOTIDE SEQUENCE [LARGE SCALE GENOMIC DNA]</scope>
    <source>
        <strain evidence="1">CIP111764</strain>
    </source>
</reference>
<proteinExistence type="predicted"/>
<gene>
    <name evidence="1" type="ORF">PSEWESI4_00215</name>
</gene>
<accession>A0A7U7I7C4</accession>
<dbReference type="EMBL" id="CAJFCI010000013">
    <property type="protein sequence ID" value="CAD5105956.1"/>
    <property type="molecule type" value="Genomic_DNA"/>
</dbReference>
<sequence length="232" mass="23943">MQCGCPAGSNRLIATDSFFDVEEGGVGRISPDLAASAQAATHKWAKALRGGVFSNAYTGGIPRHEVRGLAPNHCVFAKSCTVPHGSTEAGTTTESVGNFGRVSVLGTVERKDSAGQGAAVGTMALGRVAGQTALEGLGSWSLRGAGAAASTLLLALWPSDTGDSALYSEDELRHLSAAATRVRFQFRRGADAVVRVYGLHSGNGSVPVVEANWIDGKRAMEARLGGVTISRC</sequence>
<comment type="caution">
    <text evidence="1">The sequence shown here is derived from an EMBL/GenBank/DDBJ whole genome shotgun (WGS) entry which is preliminary data.</text>
</comment>
<evidence type="ECO:0000313" key="2">
    <source>
        <dbReference type="Proteomes" id="UP000583387"/>
    </source>
</evidence>
<dbReference type="Proteomes" id="UP000583387">
    <property type="component" value="Unassembled WGS sequence"/>
</dbReference>
<name>A0A7U7I7C4_9GAMM</name>
<dbReference type="AlphaFoldDB" id="A0A7U7I7C4"/>
<organism evidence="1 2">
    <name type="scientific">Zestomonas carbonaria</name>
    <dbReference type="NCBI Taxonomy" id="2762745"/>
    <lineage>
        <taxon>Bacteria</taxon>
        <taxon>Pseudomonadati</taxon>
        <taxon>Pseudomonadota</taxon>
        <taxon>Gammaproteobacteria</taxon>
        <taxon>Pseudomonadales</taxon>
        <taxon>Pseudomonadaceae</taxon>
        <taxon>Zestomonas</taxon>
    </lineage>
</organism>
<evidence type="ECO:0000313" key="1">
    <source>
        <dbReference type="EMBL" id="CAD5105956.1"/>
    </source>
</evidence>
<protein>
    <submittedName>
        <fullName evidence="1">Uncharacterized protein</fullName>
    </submittedName>
</protein>
<keyword evidence="2" id="KW-1185">Reference proteome</keyword>